<comment type="subunit">
    <text evidence="7">Homodimer.</text>
</comment>
<evidence type="ECO:0000256" key="5">
    <source>
        <dbReference type="ARBA" id="ARBA00022756"/>
    </source>
</evidence>
<dbReference type="RefSeq" id="WP_179647618.1">
    <property type="nucleotide sequence ID" value="NZ_JACBZM010000001.1"/>
</dbReference>
<dbReference type="GO" id="GO:0009102">
    <property type="term" value="P:biotin biosynthetic process"/>
    <property type="evidence" value="ECO:0007669"/>
    <property type="project" value="UniProtKB-UniRule"/>
</dbReference>
<evidence type="ECO:0000256" key="6">
    <source>
        <dbReference type="ARBA" id="ARBA00022898"/>
    </source>
</evidence>
<feature type="binding site" evidence="7">
    <location>
        <position position="151"/>
    </location>
    <ligand>
        <name>substrate</name>
    </ligand>
</feature>
<dbReference type="NCBIfam" id="TIGR00508">
    <property type="entry name" value="bioA"/>
    <property type="match status" value="1"/>
</dbReference>
<dbReference type="UniPathway" id="UPA00078">
    <property type="reaction ID" value="UER00160"/>
</dbReference>
<dbReference type="GO" id="GO:0005737">
    <property type="term" value="C:cytoplasm"/>
    <property type="evidence" value="ECO:0007669"/>
    <property type="project" value="UniProtKB-SubCell"/>
</dbReference>
<evidence type="ECO:0000256" key="7">
    <source>
        <dbReference type="HAMAP-Rule" id="MF_00834"/>
    </source>
</evidence>
<dbReference type="Proteomes" id="UP000562045">
    <property type="component" value="Unassembled WGS sequence"/>
</dbReference>
<sequence length="430" mass="45590">MTAVAADVLAFDRAHLWHPYTSMTEPTPVRLVTGASGARLRLGDVYDGREVVDGMSSWWSAIHGYRHPVLDAALREQAAEFSHVMFGGLTHAPAVELGSRLVAMTPEPLERVFLADSGSVSVEVAMKMVLQYQRGVGRPDRTRMLTVLGGYHGDTFDCMSVTDPVGGMHAMWQGLLPQQVFSPQPPAAAAPDADIAQWATTLRHVADQHHHELAGIIVEPLLQGAGGMWPYPPACLQVLREVADEHGLLLVFDEIATGFGRTGHLFVSELVTPDILCVGKALTGGYLTLAAVLTTDAVARGISASESGVVMHGPTFMGNPLACAVASASIDVLLGQDWAATVGHIGDRLSSGLAPLRDLPGVRDVRTLGAVGVVQLDHDVDVVAATEAAIEAGVWLRPFRDLVYAMPPYVISDDELDTLVAGIGAAVRAG</sequence>
<comment type="pathway">
    <text evidence="7">Cofactor biosynthesis; biotin biosynthesis; 7,8-diaminononanoate from 8-amino-7-oxononanoate (SAM route): step 1/1.</text>
</comment>
<dbReference type="GO" id="GO:0004015">
    <property type="term" value="F:adenosylmethionine-8-amino-7-oxononanoate transaminase activity"/>
    <property type="evidence" value="ECO:0007669"/>
    <property type="project" value="UniProtKB-UniRule"/>
</dbReference>
<comment type="caution">
    <text evidence="8">The sequence shown here is derived from an EMBL/GenBank/DDBJ whole genome shotgun (WGS) entry which is preliminary data.</text>
</comment>
<dbReference type="PANTHER" id="PTHR42684">
    <property type="entry name" value="ADENOSYLMETHIONINE-8-AMINO-7-OXONONANOATE AMINOTRANSFERASE"/>
    <property type="match status" value="1"/>
</dbReference>
<dbReference type="InterPro" id="IPR015424">
    <property type="entry name" value="PyrdxlP-dep_Trfase"/>
</dbReference>
<comment type="similarity">
    <text evidence="7">Belongs to the class-III pyridoxal-phosphate-dependent aminotransferase family. BioA subfamily.</text>
</comment>
<dbReference type="InterPro" id="IPR015421">
    <property type="entry name" value="PyrdxlP-dep_Trfase_major"/>
</dbReference>
<feature type="binding site" evidence="7">
    <location>
        <position position="397"/>
    </location>
    <ligand>
        <name>substrate</name>
    </ligand>
</feature>
<keyword evidence="3 7" id="KW-0808">Transferase</keyword>
<dbReference type="CDD" id="cd00610">
    <property type="entry name" value="OAT_like"/>
    <property type="match status" value="1"/>
</dbReference>
<feature type="binding site" evidence="7">
    <location>
        <begin position="118"/>
        <end position="119"/>
    </location>
    <ligand>
        <name>pyridoxal 5'-phosphate</name>
        <dbReference type="ChEBI" id="CHEBI:597326"/>
    </ligand>
</feature>
<dbReference type="EC" id="2.6.1.62" evidence="7"/>
<comment type="subcellular location">
    <subcellularLocation>
        <location evidence="7">Cytoplasm</location>
    </subcellularLocation>
</comment>
<protein>
    <recommendedName>
        <fullName evidence="7">Adenosylmethionine-8-amino-7-oxononanoate aminotransferase</fullName>
        <ecNumber evidence="7">2.6.1.62</ecNumber>
    </recommendedName>
    <alternativeName>
        <fullName evidence="7">7,8-diamino-pelargonic acid aminotransferase</fullName>
        <shortName evidence="7">DAPA AT</shortName>
        <shortName evidence="7">DAPA aminotransferase</shortName>
    </alternativeName>
    <alternativeName>
        <fullName evidence="7">7,8-diaminononanoate synthase</fullName>
        <shortName evidence="7">DANS</shortName>
    </alternativeName>
    <alternativeName>
        <fullName evidence="7">Diaminopelargonic acid synthase</fullName>
    </alternativeName>
</protein>
<dbReference type="InterPro" id="IPR049704">
    <property type="entry name" value="Aminotrans_3_PPA_site"/>
</dbReference>
<accession>A0A7Y9ZDI1</accession>
<feature type="binding site" evidence="7">
    <location>
        <begin position="314"/>
        <end position="315"/>
    </location>
    <ligand>
        <name>pyridoxal 5'-phosphate</name>
        <dbReference type="ChEBI" id="CHEBI:597326"/>
    </ligand>
</feature>
<keyword evidence="7" id="KW-0963">Cytoplasm</keyword>
<dbReference type="InterPro" id="IPR005814">
    <property type="entry name" value="Aminotrans_3"/>
</dbReference>
<evidence type="ECO:0000256" key="4">
    <source>
        <dbReference type="ARBA" id="ARBA00022691"/>
    </source>
</evidence>
<gene>
    <name evidence="7" type="primary">bioA</name>
    <name evidence="8" type="ORF">BJ993_000509</name>
</gene>
<dbReference type="Gene3D" id="3.90.1150.10">
    <property type="entry name" value="Aspartate Aminotransferase, domain 1"/>
    <property type="match status" value="1"/>
</dbReference>
<dbReference type="EMBL" id="JACBZM010000001">
    <property type="protein sequence ID" value="NYI43429.1"/>
    <property type="molecule type" value="Genomic_DNA"/>
</dbReference>
<evidence type="ECO:0000313" key="8">
    <source>
        <dbReference type="EMBL" id="NYI43429.1"/>
    </source>
</evidence>
<feature type="site" description="Participates in the substrate recognition with KAPA and in a stacking interaction with the adenine ring of SAM" evidence="7">
    <location>
        <position position="20"/>
    </location>
</feature>
<keyword evidence="2 7" id="KW-0032">Aminotransferase</keyword>
<evidence type="ECO:0000256" key="1">
    <source>
        <dbReference type="ARBA" id="ARBA00001933"/>
    </source>
</evidence>
<feature type="binding site" evidence="7">
    <location>
        <position position="253"/>
    </location>
    <ligand>
        <name>pyridoxal 5'-phosphate</name>
        <dbReference type="ChEBI" id="CHEBI:597326"/>
    </ligand>
</feature>
<dbReference type="Gene3D" id="3.40.640.10">
    <property type="entry name" value="Type I PLP-dependent aspartate aminotransferase-like (Major domain)"/>
    <property type="match status" value="1"/>
</dbReference>
<feature type="modified residue" description="N6-(pyridoxal phosphate)lysine" evidence="7">
    <location>
        <position position="280"/>
    </location>
</feature>
<dbReference type="PROSITE" id="PS00600">
    <property type="entry name" value="AA_TRANSFER_CLASS_3"/>
    <property type="match status" value="1"/>
</dbReference>
<evidence type="ECO:0000256" key="2">
    <source>
        <dbReference type="ARBA" id="ARBA00022576"/>
    </source>
</evidence>
<dbReference type="NCBIfam" id="NF004624">
    <property type="entry name" value="PRK05964.1"/>
    <property type="match status" value="1"/>
</dbReference>
<keyword evidence="4 7" id="KW-0949">S-adenosyl-L-methionine</keyword>
<comment type="catalytic activity">
    <reaction evidence="7">
        <text>(8S)-8-amino-7-oxononanoate + S-adenosyl-L-methionine = S-adenosyl-4-methylsulfanyl-2-oxobutanoate + (7R,8S)-7,8-diammoniononanoate</text>
        <dbReference type="Rhea" id="RHEA:16861"/>
        <dbReference type="ChEBI" id="CHEBI:16490"/>
        <dbReference type="ChEBI" id="CHEBI:59789"/>
        <dbReference type="ChEBI" id="CHEBI:149468"/>
        <dbReference type="ChEBI" id="CHEBI:149469"/>
        <dbReference type="EC" id="2.6.1.62"/>
    </reaction>
</comment>
<dbReference type="AlphaFoldDB" id="A0A7Y9ZDI1"/>
<dbReference type="InterPro" id="IPR005815">
    <property type="entry name" value="BioA"/>
</dbReference>
<dbReference type="HAMAP" id="MF_00834">
    <property type="entry name" value="BioA"/>
    <property type="match status" value="1"/>
</dbReference>
<keyword evidence="5 7" id="KW-0093">Biotin biosynthesis</keyword>
<dbReference type="InterPro" id="IPR015422">
    <property type="entry name" value="PyrdxlP-dep_Trfase_small"/>
</dbReference>
<evidence type="ECO:0000256" key="3">
    <source>
        <dbReference type="ARBA" id="ARBA00022679"/>
    </source>
</evidence>
<organism evidence="8 9">
    <name type="scientific">Nocardioides aromaticivorans</name>
    <dbReference type="NCBI Taxonomy" id="200618"/>
    <lineage>
        <taxon>Bacteria</taxon>
        <taxon>Bacillati</taxon>
        <taxon>Actinomycetota</taxon>
        <taxon>Actinomycetes</taxon>
        <taxon>Propionibacteriales</taxon>
        <taxon>Nocardioidaceae</taxon>
        <taxon>Nocardioides</taxon>
    </lineage>
</organism>
<name>A0A7Y9ZDI1_9ACTN</name>
<dbReference type="PANTHER" id="PTHR42684:SF17">
    <property type="entry name" value="ADENOSYLMETHIONINE-8-AMINO-7-OXONONANOATE AMINOTRANSFERASE"/>
    <property type="match status" value="1"/>
</dbReference>
<reference evidence="8 9" key="1">
    <citation type="submission" date="2020-07" db="EMBL/GenBank/DDBJ databases">
        <title>Sequencing the genomes of 1000 actinobacteria strains.</title>
        <authorList>
            <person name="Klenk H.-P."/>
        </authorList>
    </citation>
    <scope>NUCLEOTIDE SEQUENCE [LARGE SCALE GENOMIC DNA]</scope>
    <source>
        <strain evidence="8 9">DSM 15131</strain>
    </source>
</reference>
<keyword evidence="6 7" id="KW-0663">Pyridoxal phosphate</keyword>
<comment type="function">
    <text evidence="7">Catalyzes the transfer of the alpha-amino group from S-adenosyl-L-methionine (SAM) to 7-keto-8-aminopelargonic acid (KAPA) to form 7,8-diaminopelargonic acid (DAPA). It is the only aminotransferase known to utilize SAM as an amino donor.</text>
</comment>
<evidence type="ECO:0000313" key="9">
    <source>
        <dbReference type="Proteomes" id="UP000562045"/>
    </source>
</evidence>
<dbReference type="Pfam" id="PF00202">
    <property type="entry name" value="Aminotran_3"/>
    <property type="match status" value="1"/>
</dbReference>
<feature type="binding site" evidence="7">
    <location>
        <position position="313"/>
    </location>
    <ligand>
        <name>substrate</name>
    </ligand>
</feature>
<comment type="cofactor">
    <cofactor evidence="1 7">
        <name>pyridoxal 5'-phosphate</name>
        <dbReference type="ChEBI" id="CHEBI:597326"/>
    </cofactor>
</comment>
<dbReference type="GO" id="GO:0030170">
    <property type="term" value="F:pyridoxal phosphate binding"/>
    <property type="evidence" value="ECO:0007669"/>
    <property type="project" value="UniProtKB-UniRule"/>
</dbReference>
<feature type="binding site" evidence="7">
    <location>
        <position position="280"/>
    </location>
    <ligand>
        <name>substrate</name>
    </ligand>
</feature>
<dbReference type="SUPFAM" id="SSF53383">
    <property type="entry name" value="PLP-dependent transferases"/>
    <property type="match status" value="1"/>
</dbReference>
<feature type="binding site" evidence="7">
    <location>
        <position position="58"/>
    </location>
    <ligand>
        <name>substrate</name>
    </ligand>
</feature>
<proteinExistence type="inferred from homology"/>